<keyword evidence="2 3" id="KW-0326">Glycosidase</keyword>
<dbReference type="GO" id="GO:0005975">
    <property type="term" value="P:carbohydrate metabolic process"/>
    <property type="evidence" value="ECO:0007669"/>
    <property type="project" value="UniProtKB-ARBA"/>
</dbReference>
<dbReference type="Pfam" id="PF02838">
    <property type="entry name" value="Glyco_hydro_20b"/>
    <property type="match status" value="1"/>
</dbReference>
<comment type="caution">
    <text evidence="7">The sequence shown here is derived from an EMBL/GenBank/DDBJ whole genome shotgun (WGS) entry which is preliminary data.</text>
</comment>
<evidence type="ECO:0000256" key="2">
    <source>
        <dbReference type="ARBA" id="ARBA00023295"/>
    </source>
</evidence>
<dbReference type="Gene3D" id="3.30.379.10">
    <property type="entry name" value="Chitobiase/beta-hexosaminidase domain 2-like"/>
    <property type="match status" value="1"/>
</dbReference>
<name>A0A2N8HDZ7_9BACT</name>
<dbReference type="Pfam" id="PF07555">
    <property type="entry name" value="NAGidase"/>
    <property type="match status" value="1"/>
</dbReference>
<keyword evidence="4" id="KW-0732">Signal</keyword>
<dbReference type="Gene3D" id="2.60.40.1180">
    <property type="entry name" value="Golgi alpha-mannosidase II"/>
    <property type="match status" value="1"/>
</dbReference>
<dbReference type="AlphaFoldDB" id="A0A2N8HDZ7"/>
<dbReference type="Gene3D" id="3.20.20.80">
    <property type="entry name" value="Glycosidases"/>
    <property type="match status" value="1"/>
</dbReference>
<dbReference type="PANTHER" id="PTHR13170:SF16">
    <property type="entry name" value="PROTEIN O-GLCNACASE"/>
    <property type="match status" value="1"/>
</dbReference>
<protein>
    <submittedName>
        <fullName evidence="7">Uncharacterized protein</fullName>
    </submittedName>
</protein>
<dbReference type="PROSITE" id="PS52009">
    <property type="entry name" value="GH84"/>
    <property type="match status" value="1"/>
</dbReference>
<evidence type="ECO:0000313" key="7">
    <source>
        <dbReference type="EMBL" id="PNC18182.1"/>
    </source>
</evidence>
<evidence type="ECO:0000259" key="6">
    <source>
        <dbReference type="PROSITE" id="PS52009"/>
    </source>
</evidence>
<dbReference type="EMBL" id="PJKA01000010">
    <property type="protein sequence ID" value="PNC18182.1"/>
    <property type="molecule type" value="Genomic_DNA"/>
</dbReference>
<dbReference type="PROSITE" id="PS50022">
    <property type="entry name" value="FA58C_3"/>
    <property type="match status" value="1"/>
</dbReference>
<reference evidence="7 8" key="1">
    <citation type="journal article" date="2017" name="BMC Genomics">
        <title>Genome sequencing of 39 Akkermansia muciniphila isolates reveals its population structure, genomic and functional diverisity, and global distribution in mammalian gut microbiotas.</title>
        <authorList>
            <person name="Guo X."/>
            <person name="Li S."/>
            <person name="Zhang J."/>
            <person name="Wu F."/>
            <person name="Li X."/>
            <person name="Wu D."/>
            <person name="Zhang M."/>
            <person name="Ou Z."/>
            <person name="Jie Z."/>
            <person name="Yan Q."/>
            <person name="Li P."/>
            <person name="Yi J."/>
            <person name="Peng Y."/>
        </authorList>
    </citation>
    <scope>NUCLEOTIDE SEQUENCE [LARGE SCALE GENOMIC DNA]</scope>
    <source>
        <strain evidence="7 8">GP24</strain>
    </source>
</reference>
<dbReference type="Pfam" id="PF00754">
    <property type="entry name" value="F5_F8_type_C"/>
    <property type="match status" value="1"/>
</dbReference>
<dbReference type="Gene3D" id="2.60.120.260">
    <property type="entry name" value="Galactose-binding domain-like"/>
    <property type="match status" value="1"/>
</dbReference>
<dbReference type="InterPro" id="IPR049478">
    <property type="entry name" value="BT_4395-like_hel"/>
</dbReference>
<dbReference type="OrthoDB" id="9760892at2"/>
<dbReference type="InterPro" id="IPR000421">
    <property type="entry name" value="FA58C"/>
</dbReference>
<feature type="domain" description="F5/8 type C" evidence="5">
    <location>
        <begin position="562"/>
        <end position="670"/>
    </location>
</feature>
<accession>A0A2N8HDZ7</accession>
<comment type="similarity">
    <text evidence="3">Belongs to the glycosyl hydrolase 84 family.</text>
</comment>
<feature type="active site" description="Proton donor" evidence="3">
    <location>
        <position position="241"/>
    </location>
</feature>
<evidence type="ECO:0000313" key="8">
    <source>
        <dbReference type="Proteomes" id="UP000236000"/>
    </source>
</evidence>
<evidence type="ECO:0000256" key="3">
    <source>
        <dbReference type="PROSITE-ProRule" id="PRU01353"/>
    </source>
</evidence>
<dbReference type="Gene3D" id="1.20.58.460">
    <property type="entry name" value="Hyaluronidase post-catalytic domain-like"/>
    <property type="match status" value="1"/>
</dbReference>
<proteinExistence type="inferred from homology"/>
<organism evidence="7 8">
    <name type="scientific">Akkermansia muciniphila</name>
    <dbReference type="NCBI Taxonomy" id="239935"/>
    <lineage>
        <taxon>Bacteria</taxon>
        <taxon>Pseudomonadati</taxon>
        <taxon>Verrucomicrobiota</taxon>
        <taxon>Verrucomicrobiia</taxon>
        <taxon>Verrucomicrobiales</taxon>
        <taxon>Akkermansiaceae</taxon>
        <taxon>Akkermansia</taxon>
    </lineage>
</organism>
<dbReference type="InterPro" id="IPR011496">
    <property type="entry name" value="O-GlcNAcase_cat"/>
</dbReference>
<dbReference type="InterPro" id="IPR015882">
    <property type="entry name" value="HEX_bac_N"/>
</dbReference>
<evidence type="ECO:0000259" key="5">
    <source>
        <dbReference type="PROSITE" id="PS50022"/>
    </source>
</evidence>
<dbReference type="InterPro" id="IPR008979">
    <property type="entry name" value="Galactose-bd-like_sf"/>
</dbReference>
<dbReference type="InterPro" id="IPR029018">
    <property type="entry name" value="Hex-like_dom2"/>
</dbReference>
<dbReference type="GO" id="GO:1901135">
    <property type="term" value="P:carbohydrate derivative metabolic process"/>
    <property type="evidence" value="ECO:0007669"/>
    <property type="project" value="UniProtKB-ARBA"/>
</dbReference>
<dbReference type="InterPro" id="IPR051822">
    <property type="entry name" value="Glycosyl_Hydrolase_84"/>
</dbReference>
<evidence type="ECO:0000256" key="4">
    <source>
        <dbReference type="SAM" id="SignalP"/>
    </source>
</evidence>
<dbReference type="PANTHER" id="PTHR13170">
    <property type="entry name" value="O-GLCNACASE"/>
    <property type="match status" value="1"/>
</dbReference>
<dbReference type="Pfam" id="PF21809">
    <property type="entry name" value="Glyco_hydro_84_hel"/>
    <property type="match status" value="1"/>
</dbReference>
<gene>
    <name evidence="7" type="ORF">CXU22_06000</name>
</gene>
<feature type="signal peptide" evidence="4">
    <location>
        <begin position="1"/>
        <end position="23"/>
    </location>
</feature>
<dbReference type="SUPFAM" id="SSF51445">
    <property type="entry name" value="(Trans)glycosidases"/>
    <property type="match status" value="1"/>
</dbReference>
<dbReference type="InterPro" id="IPR013780">
    <property type="entry name" value="Glyco_hydro_b"/>
</dbReference>
<dbReference type="SUPFAM" id="SSF49785">
    <property type="entry name" value="Galactose-binding domain-like"/>
    <property type="match status" value="1"/>
</dbReference>
<keyword evidence="1 3" id="KW-0378">Hydrolase</keyword>
<dbReference type="InterPro" id="IPR017853">
    <property type="entry name" value="GH"/>
</dbReference>
<feature type="chain" id="PRO_5014951402" evidence="4">
    <location>
        <begin position="24"/>
        <end position="953"/>
    </location>
</feature>
<dbReference type="SUPFAM" id="SSF55545">
    <property type="entry name" value="beta-N-acetylhexosaminidase-like domain"/>
    <property type="match status" value="1"/>
</dbReference>
<dbReference type="Proteomes" id="UP000236000">
    <property type="component" value="Unassembled WGS sequence"/>
</dbReference>
<evidence type="ECO:0000256" key="1">
    <source>
        <dbReference type="ARBA" id="ARBA00022801"/>
    </source>
</evidence>
<dbReference type="GO" id="GO:0015929">
    <property type="term" value="F:hexosaminidase activity"/>
    <property type="evidence" value="ECO:0007669"/>
    <property type="project" value="UniProtKB-ARBA"/>
</dbReference>
<feature type="domain" description="GH84" evidence="6">
    <location>
        <begin position="126"/>
        <end position="396"/>
    </location>
</feature>
<dbReference type="RefSeq" id="WP_102713557.1">
    <property type="nucleotide sequence ID" value="NZ_PJKA01000010.1"/>
</dbReference>
<dbReference type="SUPFAM" id="SSF140657">
    <property type="entry name" value="Hyaluronidase post-catalytic domain-like"/>
    <property type="match status" value="1"/>
</dbReference>
<sequence length="953" mass="104580">MNGFQLLQCGLSVAALLGGSALAAAPAVYPAPQQSKLSSQTVAFSGKPSVVIRSAKTAGSKLLNGVPEKSGAYKLVISPQGKVAIGAHDERGAFYAMQTLRQLGTKTGGESVTLPVGEITDWPDIEFRGTVEGFYGTPWSHEARLSQLRFYGQNKMNTYIYGPKDDPYHSSPHWRDPYPADQAAQIKELVKVAKENHVDFVWAIHPGKDIKWTEEDMNNVIKKFEMMYKLGVRSFAVFFDDIFGEGKRGDMQALLLNKINNEFVKVKKDVTPLVMCPTEYNRGWADSKPGTYLDILGDRLDPSIHVMWTGDSVCHDITLEGQQWVNKRIKRPSYVWWNFPVTDYCRSNLCMGRVYGVATEPGAKESMGGFVSNPMDKPEASKVSLFGLADYTWNINGFKSEESWKEGVKRLFPQAAEAMQVFVNHNSDQGPNGHGYRREESVEIEPVVKRVLEAAREGKVAKADTALLKKEFARMAAAAPVIRAKADNPRLMKEIGAWVDAFEQLGRAGQYAIAALEENNTRDAVTQLVQATQALAAMDGISRRHNQEGQLYRSVVKTGSRVMTPAVNELADIVSKNAFPAIAGTPALSPKPLVKGGSMDKAELFCDGDRGTFWHSGAYGEPGDWYGVDYGMQIPVRSVEVLMGRNDKDGDYVARGQLEGSRDMKTWKPLGPETSGMQVVWQAPKPVSLRAVRYRVIEPKKTDNGRAVWTAVREIAVNTPPAAMAASNVAGLEGVSVQKSDKIVRINRVMETHKMKPGEFISLQLEGPTDATWLEVNLERDDVNSWAEVELDVEGSAKPVVQKLDKQGKNFIAKANQLPKGIKGMKLVNKSGKEQDIILSMFKFDVPPSDPGTSLVSLTDRNLKTVYRADKPLDVTIPNLDNPKASKVVVVGSAAFAIQARRGEGAWVPVGKRNAGPGASEFAIPAGTSAVRLTYKAPQPDAIINEVVFTSKK</sequence>